<keyword evidence="4 8" id="KW-0132">Cell division</keyword>
<feature type="domain" description="Tubulin/FtsZ 2-layer sandwich" evidence="7">
    <location>
        <begin position="218"/>
        <end position="336"/>
    </location>
</feature>
<evidence type="ECO:0000256" key="1">
    <source>
        <dbReference type="ARBA" id="ARBA00009690"/>
    </source>
</evidence>
<keyword evidence="4" id="KW-0717">Septation</keyword>
<dbReference type="SUPFAM" id="SSF55307">
    <property type="entry name" value="Tubulin C-terminal domain-like"/>
    <property type="match status" value="1"/>
</dbReference>
<dbReference type="InterPro" id="IPR036525">
    <property type="entry name" value="Tubulin/FtsZ_GTPase_sf"/>
</dbReference>
<dbReference type="InterPro" id="IPR045061">
    <property type="entry name" value="FtsZ/CetZ"/>
</dbReference>
<evidence type="ECO:0000259" key="6">
    <source>
        <dbReference type="SMART" id="SM00864"/>
    </source>
</evidence>
<dbReference type="PRINTS" id="PR00423">
    <property type="entry name" value="CELLDVISFTSZ"/>
</dbReference>
<evidence type="ECO:0000256" key="5">
    <source>
        <dbReference type="NCBIfam" id="TIGR00065"/>
    </source>
</evidence>
<proteinExistence type="inferred from homology"/>
<dbReference type="Pfam" id="PF00091">
    <property type="entry name" value="Tubulin"/>
    <property type="match status" value="1"/>
</dbReference>
<comment type="caution">
    <text evidence="8">The sequence shown here is derived from an EMBL/GenBank/DDBJ whole genome shotgun (WGS) entry which is preliminary data.</text>
</comment>
<feature type="binding site" evidence="4">
    <location>
        <position position="150"/>
    </location>
    <ligand>
        <name>GTP</name>
        <dbReference type="ChEBI" id="CHEBI:37565"/>
    </ligand>
</feature>
<dbReference type="PANTHER" id="PTHR30314:SF3">
    <property type="entry name" value="MITOCHONDRIAL DIVISION PROTEIN FSZA"/>
    <property type="match status" value="1"/>
</dbReference>
<dbReference type="InterPro" id="IPR018316">
    <property type="entry name" value="Tubulin/FtsZ_2-layer-sand-dom"/>
</dbReference>
<dbReference type="NCBIfam" id="TIGR00065">
    <property type="entry name" value="ftsZ"/>
    <property type="match status" value="1"/>
</dbReference>
<evidence type="ECO:0000313" key="8">
    <source>
        <dbReference type="EMBL" id="CAK8162970.1"/>
    </source>
</evidence>
<comment type="subunit">
    <text evidence="4">Homodimer. Polymerizes to form a dynamic ring structure in a strictly GTP-dependent manner. Interacts directly with several other division proteins.</text>
</comment>
<evidence type="ECO:0000256" key="2">
    <source>
        <dbReference type="ARBA" id="ARBA00022741"/>
    </source>
</evidence>
<comment type="subcellular location">
    <subcellularLocation>
        <location evidence="4">Cytoplasm</location>
    </subcellularLocation>
    <text evidence="4">Assembles at midcell at the inner surface of the cytoplasmic membrane.</text>
</comment>
<dbReference type="PANTHER" id="PTHR30314">
    <property type="entry name" value="CELL DIVISION PROTEIN FTSZ-RELATED"/>
    <property type="match status" value="1"/>
</dbReference>
<evidence type="ECO:0000313" key="9">
    <source>
        <dbReference type="Proteomes" id="UP001314181"/>
    </source>
</evidence>
<reference evidence="8 9" key="1">
    <citation type="submission" date="2024-01" db="EMBL/GenBank/DDBJ databases">
        <authorList>
            <person name="Kunselman E."/>
        </authorList>
    </citation>
    <scope>NUCLEOTIDE SEQUENCE [LARGE SCALE GENOMIC DNA]</scope>
    <source>
        <strain evidence="8">2 abalone samples</strain>
    </source>
</reference>
<keyword evidence="3 4" id="KW-0342">GTP-binding</keyword>
<keyword evidence="9" id="KW-1185">Reference proteome</keyword>
<dbReference type="EMBL" id="CAWVOK010000018">
    <property type="protein sequence ID" value="CAK8162970.1"/>
    <property type="molecule type" value="Genomic_DNA"/>
</dbReference>
<name>A0ABM9N843_9RICK</name>
<evidence type="ECO:0000256" key="3">
    <source>
        <dbReference type="ARBA" id="ARBA00023134"/>
    </source>
</evidence>
<sequence length="423" mass="44422">MDGEGLMAISIGVPDGSFNTPCIKVIGVGGAGCNAVNNMIEFGVKGAEFVVANTDAQALTHSLCESTHRLQLGACATRGLGAGSNPEIGRMAAEESIDDITSHLEGASMVFITAGMGGGTGTGAAPVIARISRELDILTVGVVTTPFDFEGLRRKKIAMLGLEEMEKNVDTLIIIPNQNLFRVANENTTFKDVFKRVDNVLRDGVNSITALMVNPGLINLDFADIKSVMQGKGRAMMGTGEASGDNRAMLAADCAISNPLLDNNSMKGAKGVLVNISGGDDLTLFEVDAAVGCIKEEVDSDANIIFGSTFDESLNGSIKISVVATGVGSEKIESRLKTFTGFHLEEKTDTPVSFDDVGADSDASDLVSDETKQDISNLLSMVADANARSKKAKELASVSADTDINNDSIDIPAFMRRRGKNVN</sequence>
<dbReference type="InterPro" id="IPR037103">
    <property type="entry name" value="Tubulin/FtsZ-like_C"/>
</dbReference>
<dbReference type="InterPro" id="IPR008280">
    <property type="entry name" value="Tub_FtsZ_C"/>
</dbReference>
<dbReference type="CDD" id="cd02201">
    <property type="entry name" value="FtsZ_type1"/>
    <property type="match status" value="1"/>
</dbReference>
<dbReference type="Proteomes" id="UP001314181">
    <property type="component" value="Unassembled WGS sequence"/>
</dbReference>
<dbReference type="Pfam" id="PF12327">
    <property type="entry name" value="FtsZ_C"/>
    <property type="match status" value="1"/>
</dbReference>
<dbReference type="HAMAP" id="MF_00909">
    <property type="entry name" value="FtsZ"/>
    <property type="match status" value="1"/>
</dbReference>
<keyword evidence="2 4" id="KW-0547">Nucleotide-binding</keyword>
<evidence type="ECO:0000259" key="7">
    <source>
        <dbReference type="SMART" id="SM00865"/>
    </source>
</evidence>
<dbReference type="SMART" id="SM00864">
    <property type="entry name" value="Tubulin"/>
    <property type="match status" value="1"/>
</dbReference>
<organism evidence="8 9">
    <name type="scientific">Candidatus Xenohaliotis californiensis</name>
    <dbReference type="NCBI Taxonomy" id="84677"/>
    <lineage>
        <taxon>Bacteria</taxon>
        <taxon>Pseudomonadati</taxon>
        <taxon>Pseudomonadota</taxon>
        <taxon>Alphaproteobacteria</taxon>
        <taxon>Rickettsiales</taxon>
        <taxon>Anaplasmataceae</taxon>
        <taxon>Candidatus Xenohaliotis</taxon>
    </lineage>
</organism>
<protein>
    <recommendedName>
        <fullName evidence="4 5">Cell division protein FtsZ</fullName>
    </recommendedName>
</protein>
<dbReference type="Gene3D" id="3.30.1330.20">
    <property type="entry name" value="Tubulin/FtsZ, C-terminal domain"/>
    <property type="match status" value="1"/>
</dbReference>
<feature type="binding site" evidence="4">
    <location>
        <position position="198"/>
    </location>
    <ligand>
        <name>GTP</name>
        <dbReference type="ChEBI" id="CHEBI:37565"/>
    </ligand>
</feature>
<dbReference type="GO" id="GO:0051301">
    <property type="term" value="P:cell division"/>
    <property type="evidence" value="ECO:0007669"/>
    <property type="project" value="UniProtKB-KW"/>
</dbReference>
<dbReference type="SMART" id="SM00865">
    <property type="entry name" value="Tubulin_C"/>
    <property type="match status" value="1"/>
</dbReference>
<feature type="binding site" evidence="4">
    <location>
        <position position="154"/>
    </location>
    <ligand>
        <name>GTP</name>
        <dbReference type="ChEBI" id="CHEBI:37565"/>
    </ligand>
</feature>
<feature type="binding site" evidence="4">
    <location>
        <begin position="119"/>
        <end position="121"/>
    </location>
    <ligand>
        <name>GTP</name>
        <dbReference type="ChEBI" id="CHEBI:37565"/>
    </ligand>
</feature>
<dbReference type="Gene3D" id="3.40.50.1440">
    <property type="entry name" value="Tubulin/FtsZ, GTPase domain"/>
    <property type="match status" value="1"/>
</dbReference>
<dbReference type="InterPro" id="IPR024757">
    <property type="entry name" value="FtsZ_C"/>
</dbReference>
<comment type="function">
    <text evidence="4">Essential cell division protein that forms a contractile ring structure (Z ring) at the future cell division site. The regulation of the ring assembly controls the timing and the location of cell division. One of the functions of the FtsZ ring is to recruit other cell division proteins to the septum to produce a new cell wall between the dividing cells. Binds GTP and shows GTPase activity.</text>
</comment>
<dbReference type="InterPro" id="IPR003008">
    <property type="entry name" value="Tubulin_FtsZ_GTPase"/>
</dbReference>
<feature type="domain" description="Tubulin/FtsZ GTPase" evidence="6">
    <location>
        <begin position="22"/>
        <end position="216"/>
    </location>
</feature>
<evidence type="ECO:0000256" key="4">
    <source>
        <dbReference type="HAMAP-Rule" id="MF_00909"/>
    </source>
</evidence>
<dbReference type="InterPro" id="IPR000158">
    <property type="entry name" value="Cell_div_FtsZ"/>
</dbReference>
<dbReference type="SUPFAM" id="SSF52490">
    <property type="entry name" value="Tubulin nucleotide-binding domain-like"/>
    <property type="match status" value="1"/>
</dbReference>
<feature type="binding site" evidence="4">
    <location>
        <begin position="30"/>
        <end position="34"/>
    </location>
    <ligand>
        <name>GTP</name>
        <dbReference type="ChEBI" id="CHEBI:37565"/>
    </ligand>
</feature>
<keyword evidence="4" id="KW-0131">Cell cycle</keyword>
<accession>A0ABM9N843</accession>
<comment type="similarity">
    <text evidence="1 4">Belongs to the FtsZ family.</text>
</comment>
<keyword evidence="4" id="KW-0963">Cytoplasm</keyword>
<gene>
    <name evidence="4 8" type="primary">ftsZ</name>
    <name evidence="8" type="ORF">CAXC1_260046</name>
</gene>